<dbReference type="PANTHER" id="PTHR45228:SF4">
    <property type="entry name" value="LIPOPROTEIN"/>
    <property type="match status" value="1"/>
</dbReference>
<evidence type="ECO:0000313" key="4">
    <source>
        <dbReference type="Proteomes" id="UP001332192"/>
    </source>
</evidence>
<keyword evidence="3" id="KW-0378">Hydrolase</keyword>
<dbReference type="Gene3D" id="1.10.3210.10">
    <property type="entry name" value="Hypothetical protein af1432"/>
    <property type="match status" value="1"/>
</dbReference>
<dbReference type="InterPro" id="IPR052020">
    <property type="entry name" value="Cyclic_di-GMP/3'3'-cGAMP_PDE"/>
</dbReference>
<dbReference type="InterPro" id="IPR003607">
    <property type="entry name" value="HD/PDEase_dom"/>
</dbReference>
<dbReference type="InterPro" id="IPR037522">
    <property type="entry name" value="HD_GYP_dom"/>
</dbReference>
<reference evidence="3 4" key="1">
    <citation type="journal article" date="2024" name="Front. Microbiol.">
        <title>Novel thermophilic genera Geochorda gen. nov. and Carboxydochorda gen. nov. from the deep terrestrial subsurface reveal the ecophysiological diversity in the class Limnochordia.</title>
        <authorList>
            <person name="Karnachuk O.V."/>
            <person name="Lukina A.P."/>
            <person name="Avakyan M.R."/>
            <person name="Kadnikov V.V."/>
            <person name="Begmatov S."/>
            <person name="Beletsky A.V."/>
            <person name="Vlasova K.G."/>
            <person name="Novikov A.A."/>
            <person name="Shcherbakova V.A."/>
            <person name="Mardanov A.V."/>
            <person name="Ravin N.V."/>
        </authorList>
    </citation>
    <scope>NUCLEOTIDE SEQUENCE [LARGE SCALE GENOMIC DNA]</scope>
    <source>
        <strain evidence="3 4">L945</strain>
    </source>
</reference>
<proteinExistence type="predicted"/>
<dbReference type="EMBL" id="CP141615">
    <property type="protein sequence ID" value="WRP17914.1"/>
    <property type="molecule type" value="Genomic_DNA"/>
</dbReference>
<dbReference type="RefSeq" id="WP_324717185.1">
    <property type="nucleotide sequence ID" value="NZ_CP141615.1"/>
</dbReference>
<feature type="domain" description="HD-GYP" evidence="2">
    <location>
        <begin position="155"/>
        <end position="354"/>
    </location>
</feature>
<dbReference type="EC" id="3.1.4.-" evidence="3"/>
<dbReference type="PROSITE" id="PS51831">
    <property type="entry name" value="HD"/>
    <property type="match status" value="1"/>
</dbReference>
<name>A0ABZ1BYV9_9FIRM</name>
<dbReference type="GO" id="GO:0016787">
    <property type="term" value="F:hydrolase activity"/>
    <property type="evidence" value="ECO:0007669"/>
    <property type="project" value="UniProtKB-KW"/>
</dbReference>
<accession>A0ABZ1BYV9</accession>
<dbReference type="PROSITE" id="PS51832">
    <property type="entry name" value="HD_GYP"/>
    <property type="match status" value="1"/>
</dbReference>
<dbReference type="SUPFAM" id="SSF109604">
    <property type="entry name" value="HD-domain/PDEase-like"/>
    <property type="match status" value="1"/>
</dbReference>
<keyword evidence="4" id="KW-1185">Reference proteome</keyword>
<sequence>MDGESGQRDRGCADAPGSRILARLAGELGEATQAEQVWAALARAAHEACGCFLLEVWVARPPQPAEGLLDAERENHLVYTWTAPAGRGAAVEAKLPLRAKGERLGHVRVALASPEPGAFSPVPAPPPVAHDWTLLQALVAFAAQAWAHLDKARRLHLTLRQAVEALAALAEARDAGSPHAAADADHGHEMAHLAVAVGKELGIAQDRLQQLAYAAMLHDIGKLAIPDHVLQKRGHLTQGEWAAVRRHPAVGRAIVQRLESLDLAARIIHQHHEHFDGTGYPQGLAGEAILLEARIVAVIDAFTAMTTPRAYREARTRAQALAELRRYAGTQFDPRVVEALGRIVQAPVEQRPAS</sequence>
<dbReference type="PANTHER" id="PTHR45228">
    <property type="entry name" value="CYCLIC DI-GMP PHOSPHODIESTERASE TM_0186-RELATED"/>
    <property type="match status" value="1"/>
</dbReference>
<dbReference type="SMART" id="SM00471">
    <property type="entry name" value="HDc"/>
    <property type="match status" value="1"/>
</dbReference>
<dbReference type="CDD" id="cd00077">
    <property type="entry name" value="HDc"/>
    <property type="match status" value="1"/>
</dbReference>
<organism evidence="3 4">
    <name type="scientific">Carboxydichorda subterranea</name>
    <dbReference type="NCBI Taxonomy" id="3109565"/>
    <lineage>
        <taxon>Bacteria</taxon>
        <taxon>Bacillati</taxon>
        <taxon>Bacillota</taxon>
        <taxon>Limnochordia</taxon>
        <taxon>Limnochordales</taxon>
        <taxon>Geochordaceae</taxon>
        <taxon>Carboxydichorda</taxon>
    </lineage>
</organism>
<evidence type="ECO:0000259" key="1">
    <source>
        <dbReference type="PROSITE" id="PS51831"/>
    </source>
</evidence>
<dbReference type="Proteomes" id="UP001332192">
    <property type="component" value="Chromosome"/>
</dbReference>
<protein>
    <submittedName>
        <fullName evidence="3">HD-GYP domain-containing protein</fullName>
        <ecNumber evidence="3">3.1.4.-</ecNumber>
    </submittedName>
</protein>
<gene>
    <name evidence="3" type="ORF">U7230_02560</name>
</gene>
<feature type="domain" description="HD" evidence="1">
    <location>
        <begin position="183"/>
        <end position="305"/>
    </location>
</feature>
<evidence type="ECO:0000259" key="2">
    <source>
        <dbReference type="PROSITE" id="PS51832"/>
    </source>
</evidence>
<evidence type="ECO:0000313" key="3">
    <source>
        <dbReference type="EMBL" id="WRP17914.1"/>
    </source>
</evidence>
<dbReference type="Pfam" id="PF13487">
    <property type="entry name" value="HD_5"/>
    <property type="match status" value="1"/>
</dbReference>
<dbReference type="InterPro" id="IPR006674">
    <property type="entry name" value="HD_domain"/>
</dbReference>